<dbReference type="Gene3D" id="3.30.870.10">
    <property type="entry name" value="Endonuclease Chain A"/>
    <property type="match status" value="2"/>
</dbReference>
<evidence type="ECO:0000259" key="12">
    <source>
        <dbReference type="Pfam" id="PF13090"/>
    </source>
</evidence>
<dbReference type="NCBIfam" id="NF003920">
    <property type="entry name" value="PRK05443.2-1"/>
    <property type="match status" value="1"/>
</dbReference>
<evidence type="ECO:0000259" key="10">
    <source>
        <dbReference type="Pfam" id="PF02503"/>
    </source>
</evidence>
<dbReference type="PANTHER" id="PTHR30218:SF0">
    <property type="entry name" value="POLYPHOSPHATE KINASE"/>
    <property type="match status" value="1"/>
</dbReference>
<evidence type="ECO:0000256" key="4">
    <source>
        <dbReference type="ARBA" id="ARBA00022741"/>
    </source>
</evidence>
<reference evidence="15" key="1">
    <citation type="submission" date="2017-07" db="EMBL/GenBank/DDBJ databases">
        <title>Draft genome sequence of Effusibacillus lacus strain skLN1.</title>
        <authorList>
            <person name="Watanabe M."/>
            <person name="Kojima H."/>
            <person name="Fukui M."/>
        </authorList>
    </citation>
    <scope>NUCLEOTIDE SEQUENCE [LARGE SCALE GENOMIC DNA]</scope>
    <source>
        <strain evidence="15">skLN1</strain>
    </source>
</reference>
<dbReference type="Pfam" id="PF02503">
    <property type="entry name" value="PP_kinase"/>
    <property type="match status" value="1"/>
</dbReference>
<accession>A0A292YLI4</accession>
<dbReference type="SUPFAM" id="SSF143724">
    <property type="entry name" value="PHP14-like"/>
    <property type="match status" value="1"/>
</dbReference>
<dbReference type="Pfam" id="PF13090">
    <property type="entry name" value="PP_kinase_C"/>
    <property type="match status" value="1"/>
</dbReference>
<dbReference type="NCBIfam" id="NF003917">
    <property type="entry name" value="PRK05443.1-1"/>
    <property type="match status" value="1"/>
</dbReference>
<evidence type="ECO:0000256" key="1">
    <source>
        <dbReference type="ARBA" id="ARBA00022553"/>
    </source>
</evidence>
<dbReference type="SUPFAM" id="SSF56024">
    <property type="entry name" value="Phospholipase D/nuclease"/>
    <property type="match status" value="2"/>
</dbReference>
<feature type="domain" description="Polyphosphate kinase C-terminal" evidence="12">
    <location>
        <begin position="506"/>
        <end position="674"/>
    </location>
</feature>
<dbReference type="InterPro" id="IPR024953">
    <property type="entry name" value="PP_kinase_middle"/>
</dbReference>
<dbReference type="OrthoDB" id="9761456at2"/>
<protein>
    <recommendedName>
        <fullName evidence="8 9">Polyphosphate kinase</fullName>
        <ecNumber evidence="8 9">2.7.4.1</ecNumber>
    </recommendedName>
    <alternativeName>
        <fullName evidence="8">ATP-polyphosphate phosphotransferase</fullName>
    </alternativeName>
    <alternativeName>
        <fullName evidence="8">Polyphosphoric acid kinase</fullName>
    </alternativeName>
</protein>
<comment type="caution">
    <text evidence="14">The sequence shown here is derived from an EMBL/GenBank/DDBJ whole genome shotgun (WGS) entry which is preliminary data.</text>
</comment>
<dbReference type="HAMAP" id="MF_00347">
    <property type="entry name" value="Polyphosphate_kinase"/>
    <property type="match status" value="1"/>
</dbReference>
<evidence type="ECO:0000259" key="13">
    <source>
        <dbReference type="Pfam" id="PF17941"/>
    </source>
</evidence>
<comment type="PTM">
    <text evidence="8 9">An intermediate of this reaction is the autophosphorylated ppk in which a phosphate is covalently linked to a histidine residue through a N-P bond.</text>
</comment>
<dbReference type="GO" id="GO:0046872">
    <property type="term" value="F:metal ion binding"/>
    <property type="evidence" value="ECO:0007669"/>
    <property type="project" value="UniProtKB-KW"/>
</dbReference>
<evidence type="ECO:0000313" key="14">
    <source>
        <dbReference type="EMBL" id="GAX89244.1"/>
    </source>
</evidence>
<keyword evidence="4 8" id="KW-0547">Nucleotide-binding</keyword>
<evidence type="ECO:0000256" key="5">
    <source>
        <dbReference type="ARBA" id="ARBA00022777"/>
    </source>
</evidence>
<feature type="active site" description="Phosphohistidine intermediate" evidence="8">
    <location>
        <position position="436"/>
    </location>
</feature>
<evidence type="ECO:0000259" key="11">
    <source>
        <dbReference type="Pfam" id="PF13089"/>
    </source>
</evidence>
<evidence type="ECO:0000256" key="2">
    <source>
        <dbReference type="ARBA" id="ARBA00022679"/>
    </source>
</evidence>
<feature type="binding site" evidence="8">
    <location>
        <position position="376"/>
    </location>
    <ligand>
        <name>Mg(2+)</name>
        <dbReference type="ChEBI" id="CHEBI:18420"/>
    </ligand>
</feature>
<dbReference type="Pfam" id="PF17941">
    <property type="entry name" value="PP_kinase_C_1"/>
    <property type="match status" value="1"/>
</dbReference>
<feature type="domain" description="Polyphosphate kinase middle" evidence="10">
    <location>
        <begin position="125"/>
        <end position="305"/>
    </location>
</feature>
<dbReference type="PIRSF" id="PIRSF015589">
    <property type="entry name" value="PP_kinase"/>
    <property type="match status" value="1"/>
</dbReference>
<dbReference type="InterPro" id="IPR036832">
    <property type="entry name" value="PPK_N_dom_sf"/>
</dbReference>
<dbReference type="GO" id="GO:0008976">
    <property type="term" value="F:polyphosphate kinase activity"/>
    <property type="evidence" value="ECO:0007669"/>
    <property type="project" value="UniProtKB-UniRule"/>
</dbReference>
<dbReference type="CDD" id="cd09165">
    <property type="entry name" value="PLDc_PaPPK1_C1_like"/>
    <property type="match status" value="1"/>
</dbReference>
<sequence>MKFDLPDYYINRELSWLSFNERVLEEADDSANPLFERLKFLAITSSNLDEFFMVRVAGLKDQVKVGFTKPDNKSGMTPKEQLMAISERSHEMIRRMFQILKESITPDLEKEGIRFLKGSDLNEKQLRFLNDYYHHHVYPVLTPMAVDASHPFPMLLNKTLNLAVLLESELDGEEEPLFAVVQVPSIFPRFVQLPAGEGEAHFILLEEVIRMHINSLFQGFKIVEVSPFRIIRNADLTIHEEETEDLLEAIEQELKRRKMGAAVRLGMDISMSKYLKDTLKDWLELEEWDVYAVEGPLDLSFFFSFYSLAGYEHLKFVPNKPQMPKELADEDQLFEVIAQKDILLHHPYDSFDPVVHFVEKAADDPQVLAIKQTLYRVSGDSPIVNALVRAAENGKQVTVLLELKARFDEENNIVWAKKLEKAGCHVIYGLVGLKTHSKITLVVRAEQNGIRRYLHLSTGNYNDTTARFYTDLGMFTAREEFGVDASAFFNYLSGYSSTPDWNVFGTAPDGMREKFLRLIDTEIQHKEAGKPARITAKMNSLTDKDLIEALYRASCAGVEIDLIIRGICCLRPGIPGVSENIRVISIVGRYLEHSRIYYFENGGEAQIFLSSADWMTRNMMARVELMFPVVQEDLKDRIKHILDVMLRDNVKARMLRPDGVYERVRTGEEALESQMFFYEEACRQAETDSSLLTRRLQPIVNAPEK</sequence>
<dbReference type="NCBIfam" id="TIGR03705">
    <property type="entry name" value="poly_P_kin"/>
    <property type="match status" value="1"/>
</dbReference>
<gene>
    <name evidence="8" type="primary">ppk</name>
    <name evidence="14" type="ORF">EFBL_0862</name>
</gene>
<dbReference type="PANTHER" id="PTHR30218">
    <property type="entry name" value="POLYPHOSPHATE KINASE"/>
    <property type="match status" value="1"/>
</dbReference>
<dbReference type="GO" id="GO:0006799">
    <property type="term" value="P:polyphosphate biosynthetic process"/>
    <property type="evidence" value="ECO:0007669"/>
    <property type="project" value="UniProtKB-UniRule"/>
</dbReference>
<dbReference type="InterPro" id="IPR041108">
    <property type="entry name" value="PP_kinase_C_1"/>
</dbReference>
<dbReference type="InterPro" id="IPR025198">
    <property type="entry name" value="PPK_N_dom"/>
</dbReference>
<keyword evidence="2 8" id="KW-0808">Transferase</keyword>
<feature type="binding site" evidence="8">
    <location>
        <position position="469"/>
    </location>
    <ligand>
        <name>ATP</name>
        <dbReference type="ChEBI" id="CHEBI:30616"/>
    </ligand>
</feature>
<keyword evidence="15" id="KW-1185">Reference proteome</keyword>
<dbReference type="EMBL" id="BDUF01000018">
    <property type="protein sequence ID" value="GAX89244.1"/>
    <property type="molecule type" value="Genomic_DNA"/>
</dbReference>
<dbReference type="Pfam" id="PF13089">
    <property type="entry name" value="PP_kinase_N"/>
    <property type="match status" value="1"/>
</dbReference>
<dbReference type="SUPFAM" id="SSF140356">
    <property type="entry name" value="PPK N-terminal domain-like"/>
    <property type="match status" value="1"/>
</dbReference>
<comment type="catalytic activity">
    <reaction evidence="8 9">
        <text>[phosphate](n) + ATP = [phosphate](n+1) + ADP</text>
        <dbReference type="Rhea" id="RHEA:19573"/>
        <dbReference type="Rhea" id="RHEA-COMP:9859"/>
        <dbReference type="Rhea" id="RHEA-COMP:14280"/>
        <dbReference type="ChEBI" id="CHEBI:16838"/>
        <dbReference type="ChEBI" id="CHEBI:30616"/>
        <dbReference type="ChEBI" id="CHEBI:456216"/>
        <dbReference type="EC" id="2.7.4.1"/>
    </reaction>
</comment>
<dbReference type="EC" id="2.7.4.1" evidence="8 9"/>
<evidence type="ECO:0000256" key="3">
    <source>
        <dbReference type="ARBA" id="ARBA00022723"/>
    </source>
</evidence>
<evidence type="ECO:0000256" key="8">
    <source>
        <dbReference type="HAMAP-Rule" id="MF_00347"/>
    </source>
</evidence>
<comment type="cofactor">
    <cofactor evidence="8">
        <name>Mg(2+)</name>
        <dbReference type="ChEBI" id="CHEBI:18420"/>
    </cofactor>
</comment>
<dbReference type="GO" id="GO:0005524">
    <property type="term" value="F:ATP binding"/>
    <property type="evidence" value="ECO:0007669"/>
    <property type="project" value="UniProtKB-KW"/>
</dbReference>
<feature type="binding site" evidence="8">
    <location>
        <position position="47"/>
    </location>
    <ligand>
        <name>ATP</name>
        <dbReference type="ChEBI" id="CHEBI:30616"/>
    </ligand>
</feature>
<dbReference type="CDD" id="cd09168">
    <property type="entry name" value="PLDc_PaPPK1_C2_like"/>
    <property type="match status" value="1"/>
</dbReference>
<dbReference type="InterPro" id="IPR025200">
    <property type="entry name" value="PPK_C_dom2"/>
</dbReference>
<comment type="similarity">
    <text evidence="8 9">Belongs to the polyphosphate kinase 1 (PPK1) family.</text>
</comment>
<feature type="binding site" evidence="8">
    <location>
        <position position="565"/>
    </location>
    <ligand>
        <name>ATP</name>
        <dbReference type="ChEBI" id="CHEBI:30616"/>
    </ligand>
</feature>
<keyword evidence="6 8" id="KW-0067">ATP-binding</keyword>
<dbReference type="NCBIfam" id="NF003918">
    <property type="entry name" value="PRK05443.1-2"/>
    <property type="match status" value="1"/>
</dbReference>
<feature type="domain" description="Polyphosphate kinase N-terminal" evidence="11">
    <location>
        <begin position="9"/>
        <end position="115"/>
    </location>
</feature>
<organism evidence="14 15">
    <name type="scientific">Effusibacillus lacus</name>
    <dbReference type="NCBI Taxonomy" id="1348429"/>
    <lineage>
        <taxon>Bacteria</taxon>
        <taxon>Bacillati</taxon>
        <taxon>Bacillota</taxon>
        <taxon>Bacilli</taxon>
        <taxon>Bacillales</taxon>
        <taxon>Alicyclobacillaceae</taxon>
        <taxon>Effusibacillus</taxon>
    </lineage>
</organism>
<keyword evidence="5 8" id="KW-0418">Kinase</keyword>
<feature type="domain" description="Polyphosphate kinase C-terminal" evidence="13">
    <location>
        <begin position="333"/>
        <end position="497"/>
    </location>
</feature>
<feature type="binding site" evidence="8">
    <location>
        <position position="406"/>
    </location>
    <ligand>
        <name>Mg(2+)</name>
        <dbReference type="ChEBI" id="CHEBI:18420"/>
    </ligand>
</feature>
<proteinExistence type="inferred from homology"/>
<evidence type="ECO:0000256" key="6">
    <source>
        <dbReference type="ARBA" id="ARBA00022840"/>
    </source>
</evidence>
<feature type="binding site" evidence="8">
    <location>
        <position position="593"/>
    </location>
    <ligand>
        <name>ATP</name>
        <dbReference type="ChEBI" id="CHEBI:30616"/>
    </ligand>
</feature>
<dbReference type="Proteomes" id="UP000217785">
    <property type="component" value="Unassembled WGS sequence"/>
</dbReference>
<keyword evidence="3 8" id="KW-0479">Metal-binding</keyword>
<dbReference type="GO" id="GO:0009358">
    <property type="term" value="C:polyphosphate kinase complex"/>
    <property type="evidence" value="ECO:0007669"/>
    <property type="project" value="InterPro"/>
</dbReference>
<dbReference type="Gene3D" id="3.30.1840.10">
    <property type="entry name" value="Polyphosphate kinase middle domain"/>
    <property type="match status" value="1"/>
</dbReference>
<keyword evidence="1 8" id="KW-0597">Phosphoprotein</keyword>
<dbReference type="AlphaFoldDB" id="A0A292YLI4"/>
<keyword evidence="7 8" id="KW-0460">Magnesium</keyword>
<dbReference type="InterPro" id="IPR003414">
    <property type="entry name" value="PP_kinase"/>
</dbReference>
<comment type="function">
    <text evidence="8 9">Catalyzes the reversible transfer of the terminal phosphate of ATP to form a long-chain polyphosphate (polyP).</text>
</comment>
<evidence type="ECO:0000313" key="15">
    <source>
        <dbReference type="Proteomes" id="UP000217785"/>
    </source>
</evidence>
<name>A0A292YLI4_9BACL</name>
<dbReference type="Gene3D" id="1.20.58.310">
    <property type="entry name" value="Polyphosphate kinase N-terminal domain"/>
    <property type="match status" value="1"/>
</dbReference>
<dbReference type="InterPro" id="IPR036830">
    <property type="entry name" value="PP_kinase_middle_dom_sf"/>
</dbReference>
<dbReference type="RefSeq" id="WP_096180978.1">
    <property type="nucleotide sequence ID" value="NZ_BDUF01000018.1"/>
</dbReference>
<dbReference type="FunFam" id="3.30.870.10:FF:000001">
    <property type="entry name" value="Polyphosphate kinase"/>
    <property type="match status" value="1"/>
</dbReference>
<dbReference type="NCBIfam" id="NF003921">
    <property type="entry name" value="PRK05443.2-2"/>
    <property type="match status" value="1"/>
</dbReference>
<evidence type="ECO:0000256" key="9">
    <source>
        <dbReference type="RuleBase" id="RU003800"/>
    </source>
</evidence>
<evidence type="ECO:0000256" key="7">
    <source>
        <dbReference type="ARBA" id="ARBA00022842"/>
    </source>
</evidence>